<name>A0AAD6CVW6_9EURO</name>
<gene>
    <name evidence="1" type="ORF">N7494_006163</name>
</gene>
<dbReference type="Pfam" id="PF00300">
    <property type="entry name" value="His_Phos_1"/>
    <property type="match status" value="1"/>
</dbReference>
<dbReference type="SMART" id="SM00855">
    <property type="entry name" value="PGAM"/>
    <property type="match status" value="1"/>
</dbReference>
<evidence type="ECO:0000313" key="2">
    <source>
        <dbReference type="Proteomes" id="UP001220324"/>
    </source>
</evidence>
<dbReference type="InterPro" id="IPR001345">
    <property type="entry name" value="PG/BPGM_mutase_AS"/>
</dbReference>
<dbReference type="InterPro" id="IPR050275">
    <property type="entry name" value="PGM_Phosphatase"/>
</dbReference>
<protein>
    <recommendedName>
        <fullName evidence="3">Phosphatase SPAC5H10.03</fullName>
    </recommendedName>
</protein>
<keyword evidence="2" id="KW-1185">Reference proteome</keyword>
<dbReference type="PROSITE" id="PS00175">
    <property type="entry name" value="PG_MUTASE"/>
    <property type="match status" value="1"/>
</dbReference>
<dbReference type="InterPro" id="IPR029033">
    <property type="entry name" value="His_PPase_superfam"/>
</dbReference>
<dbReference type="EMBL" id="JAQIZZ010000005">
    <property type="protein sequence ID" value="KAJ5541087.1"/>
    <property type="molecule type" value="Genomic_DNA"/>
</dbReference>
<evidence type="ECO:0000313" key="1">
    <source>
        <dbReference type="EMBL" id="KAJ5541087.1"/>
    </source>
</evidence>
<sequence length="243" mass="27352">MAPILYLVRHGEGEHNLNNSHHFRDAHLTDTGKDQCRDLRDTFPYHDDISLILASPLRRTIQTAAHAFHLALKKRQVPFALVPKAQEISKQACDIGQDCDVLKAEIPQLIASGAAGFDQANLDTSLLEDGWNSKKGIYAPTSEAVRSRAAELRTWLWKLPHKHVVLVTHGAFLHYLTEDWSLYDRQRGTAYRNCEYRQFTFTDESTESEAHLLEVGGNSTKIGRPLGVDAQVLQEIEEVEGAK</sequence>
<dbReference type="CDD" id="cd07067">
    <property type="entry name" value="HP_PGM_like"/>
    <property type="match status" value="1"/>
</dbReference>
<dbReference type="AlphaFoldDB" id="A0AAD6CVW6"/>
<dbReference type="PANTHER" id="PTHR48100:SF54">
    <property type="entry name" value="PHOSPHATASE SPAC5H10.03-RELATED"/>
    <property type="match status" value="1"/>
</dbReference>
<organism evidence="1 2">
    <name type="scientific">Penicillium frequentans</name>
    <dbReference type="NCBI Taxonomy" id="3151616"/>
    <lineage>
        <taxon>Eukaryota</taxon>
        <taxon>Fungi</taxon>
        <taxon>Dikarya</taxon>
        <taxon>Ascomycota</taxon>
        <taxon>Pezizomycotina</taxon>
        <taxon>Eurotiomycetes</taxon>
        <taxon>Eurotiomycetidae</taxon>
        <taxon>Eurotiales</taxon>
        <taxon>Aspergillaceae</taxon>
        <taxon>Penicillium</taxon>
    </lineage>
</organism>
<comment type="caution">
    <text evidence="1">The sequence shown here is derived from an EMBL/GenBank/DDBJ whole genome shotgun (WGS) entry which is preliminary data.</text>
</comment>
<dbReference type="Proteomes" id="UP001220324">
    <property type="component" value="Unassembled WGS sequence"/>
</dbReference>
<dbReference type="PANTHER" id="PTHR48100">
    <property type="entry name" value="BROAD-SPECIFICITY PHOSPHATASE YOR283W-RELATED"/>
    <property type="match status" value="1"/>
</dbReference>
<dbReference type="GO" id="GO:0005737">
    <property type="term" value="C:cytoplasm"/>
    <property type="evidence" value="ECO:0007669"/>
    <property type="project" value="TreeGrafter"/>
</dbReference>
<evidence type="ECO:0008006" key="3">
    <source>
        <dbReference type="Google" id="ProtNLM"/>
    </source>
</evidence>
<accession>A0AAD6CVW6</accession>
<dbReference type="GO" id="GO:0016791">
    <property type="term" value="F:phosphatase activity"/>
    <property type="evidence" value="ECO:0007669"/>
    <property type="project" value="TreeGrafter"/>
</dbReference>
<dbReference type="SUPFAM" id="SSF53254">
    <property type="entry name" value="Phosphoglycerate mutase-like"/>
    <property type="match status" value="1"/>
</dbReference>
<reference evidence="1 2" key="1">
    <citation type="journal article" date="2023" name="IMA Fungus">
        <title>Comparative genomic study of the Penicillium genus elucidates a diverse pangenome and 15 lateral gene transfer events.</title>
        <authorList>
            <person name="Petersen C."/>
            <person name="Sorensen T."/>
            <person name="Nielsen M.R."/>
            <person name="Sondergaard T.E."/>
            <person name="Sorensen J.L."/>
            <person name="Fitzpatrick D.A."/>
            <person name="Frisvad J.C."/>
            <person name="Nielsen K.L."/>
        </authorList>
    </citation>
    <scope>NUCLEOTIDE SEQUENCE [LARGE SCALE GENOMIC DNA]</scope>
    <source>
        <strain evidence="1 2">IBT 35679</strain>
    </source>
</reference>
<proteinExistence type="predicted"/>
<dbReference type="Gene3D" id="3.40.50.1240">
    <property type="entry name" value="Phosphoglycerate mutase-like"/>
    <property type="match status" value="1"/>
</dbReference>
<dbReference type="InterPro" id="IPR013078">
    <property type="entry name" value="His_Pase_superF_clade-1"/>
</dbReference>